<dbReference type="InterPro" id="IPR013321">
    <property type="entry name" value="Arc_rbn_hlx_hlx"/>
</dbReference>
<dbReference type="PANTHER" id="PTHR38781:SF1">
    <property type="entry name" value="ANTITOXIN DINJ-RELATED"/>
    <property type="match status" value="1"/>
</dbReference>
<sequence>MTQVNFRIEEDVKNNAEKALKDMGLTMSSAITMFLVKVGREKRIPFEINADPFYSAENIAELERRVANLQNGSSVLKEHELIEVDDE</sequence>
<keyword evidence="2" id="KW-1277">Toxin-antitoxin system</keyword>
<name>A0A0H5PZG7_9ZZZZ</name>
<keyword evidence="3" id="KW-0614">Plasmid</keyword>
<protein>
    <recommendedName>
        <fullName evidence="4">DNA-damage-inducible protein J</fullName>
    </recommendedName>
</protein>
<evidence type="ECO:0008006" key="4">
    <source>
        <dbReference type="Google" id="ProtNLM"/>
    </source>
</evidence>
<geneLocation type="plasmid" evidence="3">
    <name>pRGRH0283</name>
</geneLocation>
<dbReference type="AlphaFoldDB" id="A0A0H5PZG7"/>
<dbReference type="PANTHER" id="PTHR38781">
    <property type="entry name" value="ANTITOXIN DINJ-RELATED"/>
    <property type="match status" value="1"/>
</dbReference>
<comment type="similarity">
    <text evidence="1">Belongs to the RelB/DinJ antitoxin family.</text>
</comment>
<dbReference type="InterPro" id="IPR007337">
    <property type="entry name" value="RelB/DinJ"/>
</dbReference>
<dbReference type="GO" id="GO:0006351">
    <property type="term" value="P:DNA-templated transcription"/>
    <property type="evidence" value="ECO:0007669"/>
    <property type="project" value="TreeGrafter"/>
</dbReference>
<dbReference type="GO" id="GO:0006355">
    <property type="term" value="P:regulation of DNA-templated transcription"/>
    <property type="evidence" value="ECO:0007669"/>
    <property type="project" value="InterPro"/>
</dbReference>
<evidence type="ECO:0000256" key="1">
    <source>
        <dbReference type="ARBA" id="ARBA00010562"/>
    </source>
</evidence>
<dbReference type="EMBL" id="LN852955">
    <property type="protein sequence ID" value="CRY94574.1"/>
    <property type="molecule type" value="Genomic_DNA"/>
</dbReference>
<proteinExistence type="inferred from homology"/>
<accession>A0A0H5PZG7</accession>
<reference evidence="3" key="2">
    <citation type="submission" date="2015-07" db="EMBL/GenBank/DDBJ databases">
        <title>Plasmids, circular viruses and viroids from rat gut.</title>
        <authorList>
            <person name="Jorgensen T.J."/>
            <person name="Hansen M.A."/>
            <person name="Xu Z."/>
            <person name="Tabak M.A."/>
            <person name="Sorensen S.J."/>
            <person name="Hansen L.H."/>
        </authorList>
    </citation>
    <scope>NUCLEOTIDE SEQUENCE</scope>
    <source>
        <plasmid evidence="3">pRGRH0283</plasmid>
    </source>
</reference>
<reference evidence="3" key="1">
    <citation type="submission" date="2015-06" db="EMBL/GenBank/DDBJ databases">
        <authorList>
            <person name="Joergensen T."/>
        </authorList>
    </citation>
    <scope>NUCLEOTIDE SEQUENCE</scope>
    <source>
        <plasmid evidence="3">pRGRH0283</plasmid>
    </source>
</reference>
<dbReference type="Pfam" id="PF04221">
    <property type="entry name" value="RelB"/>
    <property type="match status" value="1"/>
</dbReference>
<organism evidence="3">
    <name type="scientific">uncultured prokaryote</name>
    <dbReference type="NCBI Taxonomy" id="198431"/>
    <lineage>
        <taxon>unclassified sequences</taxon>
        <taxon>environmental samples</taxon>
    </lineage>
</organism>
<evidence type="ECO:0000256" key="2">
    <source>
        <dbReference type="ARBA" id="ARBA00022649"/>
    </source>
</evidence>
<evidence type="ECO:0000313" key="3">
    <source>
        <dbReference type="EMBL" id="CRY94574.1"/>
    </source>
</evidence>
<dbReference type="Gene3D" id="1.10.1220.10">
    <property type="entry name" value="Met repressor-like"/>
    <property type="match status" value="1"/>
</dbReference>
<dbReference type="NCBIfam" id="TIGR02384">
    <property type="entry name" value="RelB_DinJ"/>
    <property type="match status" value="1"/>
</dbReference>